<dbReference type="EMBL" id="JAPWDO010000002">
    <property type="protein sequence ID" value="KAJ5483606.1"/>
    <property type="molecule type" value="Genomic_DNA"/>
</dbReference>
<protein>
    <submittedName>
        <fullName evidence="2">Uncharacterized protein</fullName>
    </submittedName>
</protein>
<keyword evidence="3" id="KW-1185">Reference proteome</keyword>
<reference evidence="2" key="1">
    <citation type="submission" date="2022-12" db="EMBL/GenBank/DDBJ databases">
        <authorList>
            <person name="Petersen C."/>
        </authorList>
    </citation>
    <scope>NUCLEOTIDE SEQUENCE</scope>
    <source>
        <strain evidence="2">IBT 17660</strain>
    </source>
</reference>
<proteinExistence type="predicted"/>
<name>A0A9W9X4H9_9EURO</name>
<dbReference type="Proteomes" id="UP001147760">
    <property type="component" value="Unassembled WGS sequence"/>
</dbReference>
<evidence type="ECO:0000256" key="1">
    <source>
        <dbReference type="SAM" id="MobiDB-lite"/>
    </source>
</evidence>
<dbReference type="AlphaFoldDB" id="A0A9W9X4H9"/>
<sequence>MTPSQLTYGRSPNFILSPEPVSALPSGKGKGKARAAKSPEIEERAPQTKDGSCHQETETHAASCGPVNFPWSGQSDELSSIAPSQSGNGDHGPGKRKTGHGGEDYSGNRRPKHLANMEMNGWMSGVLM</sequence>
<comment type="caution">
    <text evidence="2">The sequence shown here is derived from an EMBL/GenBank/DDBJ whole genome shotgun (WGS) entry which is preliminary data.</text>
</comment>
<reference evidence="2" key="2">
    <citation type="journal article" date="2023" name="IMA Fungus">
        <title>Comparative genomic study of the Penicillium genus elucidates a diverse pangenome and 15 lateral gene transfer events.</title>
        <authorList>
            <person name="Petersen C."/>
            <person name="Sorensen T."/>
            <person name="Nielsen M.R."/>
            <person name="Sondergaard T.E."/>
            <person name="Sorensen J.L."/>
            <person name="Fitzpatrick D.A."/>
            <person name="Frisvad J.C."/>
            <person name="Nielsen K.L."/>
        </authorList>
    </citation>
    <scope>NUCLEOTIDE SEQUENCE</scope>
    <source>
        <strain evidence="2">IBT 17660</strain>
    </source>
</reference>
<feature type="compositionally biased region" description="Polar residues" evidence="1">
    <location>
        <begin position="1"/>
        <end position="10"/>
    </location>
</feature>
<organism evidence="2 3">
    <name type="scientific">Penicillium desertorum</name>
    <dbReference type="NCBI Taxonomy" id="1303715"/>
    <lineage>
        <taxon>Eukaryota</taxon>
        <taxon>Fungi</taxon>
        <taxon>Dikarya</taxon>
        <taxon>Ascomycota</taxon>
        <taxon>Pezizomycotina</taxon>
        <taxon>Eurotiomycetes</taxon>
        <taxon>Eurotiomycetidae</taxon>
        <taxon>Eurotiales</taxon>
        <taxon>Aspergillaceae</taxon>
        <taxon>Penicillium</taxon>
    </lineage>
</organism>
<feature type="region of interest" description="Disordered" evidence="1">
    <location>
        <begin position="1"/>
        <end position="128"/>
    </location>
</feature>
<feature type="compositionally biased region" description="Basic and acidic residues" evidence="1">
    <location>
        <begin position="37"/>
        <end position="59"/>
    </location>
</feature>
<feature type="compositionally biased region" description="Polar residues" evidence="1">
    <location>
        <begin position="71"/>
        <end position="88"/>
    </location>
</feature>
<gene>
    <name evidence="2" type="ORF">N7530_002852</name>
</gene>
<evidence type="ECO:0000313" key="3">
    <source>
        <dbReference type="Proteomes" id="UP001147760"/>
    </source>
</evidence>
<evidence type="ECO:0000313" key="2">
    <source>
        <dbReference type="EMBL" id="KAJ5483606.1"/>
    </source>
</evidence>
<accession>A0A9W9X4H9</accession>